<evidence type="ECO:0008006" key="4">
    <source>
        <dbReference type="Google" id="ProtNLM"/>
    </source>
</evidence>
<feature type="compositionally biased region" description="Acidic residues" evidence="1">
    <location>
        <begin position="138"/>
        <end position="148"/>
    </location>
</feature>
<evidence type="ECO:0000313" key="2">
    <source>
        <dbReference type="EMBL" id="CAK7264233.1"/>
    </source>
</evidence>
<name>A0ABP0D7P1_9PEZI</name>
<feature type="compositionally biased region" description="Polar residues" evidence="1">
    <location>
        <begin position="255"/>
        <end position="269"/>
    </location>
</feature>
<dbReference type="Proteomes" id="UP001642502">
    <property type="component" value="Unassembled WGS sequence"/>
</dbReference>
<feature type="compositionally biased region" description="Polar residues" evidence="1">
    <location>
        <begin position="407"/>
        <end position="427"/>
    </location>
</feature>
<feature type="region of interest" description="Disordered" evidence="1">
    <location>
        <begin position="62"/>
        <end position="179"/>
    </location>
</feature>
<feature type="compositionally biased region" description="Basic and acidic residues" evidence="1">
    <location>
        <begin position="214"/>
        <end position="229"/>
    </location>
</feature>
<feature type="compositionally biased region" description="Acidic residues" evidence="1">
    <location>
        <begin position="230"/>
        <end position="248"/>
    </location>
</feature>
<feature type="compositionally biased region" description="Basic and acidic residues" evidence="1">
    <location>
        <begin position="746"/>
        <end position="765"/>
    </location>
</feature>
<protein>
    <recommendedName>
        <fullName evidence="4">Pathway-specific nitrogen regulator</fullName>
    </recommendedName>
</protein>
<feature type="compositionally biased region" description="Basic and acidic residues" evidence="1">
    <location>
        <begin position="692"/>
        <end position="707"/>
    </location>
</feature>
<feature type="compositionally biased region" description="Basic and acidic residues" evidence="1">
    <location>
        <begin position="573"/>
        <end position="586"/>
    </location>
</feature>
<sequence>MADGDEIRPGEAVLEAPALDIESDETQPALPDDEAHDTNEAVTGELAPKALICHSEADIWAADDATLEEPHELKSPEEQDEIASDAITTEPIDVQDTHQETDVASSSAALIEQESLEDTEAAPAEAEEGQDQSHFEDEQVDLDPTDDSPFDKTQPTSQESRRSSASSYRSEVSERRTSLRTEALIQAAARAVVAKINDKNSTDDDFDITSAMSESHEDSQYDYHQHAATDEEGEYDHEENVEIDNDDVFSDRSPRSSLGSFEHNSGASSNGVCEDLQKVDHCENYTTSHAEIEDEHDLAEETTSVAYHDQVHDDRHRPPRLSSVSGISHMSHYEQFQDHDEEEYDNGVAAFHQSIRGPPRAAFRTPSSVRAIQMSSPSPSVIFGVSPRSAARRRRIGTGSGVGDGQSMGSVGTTSSLPGSPSKSHTPTRFKVFSKPEPAPLVLLHATVMPTRWAWSDVLRTLDEQLHTTIKHGRDGLPSCQQPSASPFEPSAALKRLYGAWCRLQEYSFGSDTVAERGVLLPHPQNDYEVLEEKLLEALELPVRRRARILECGHYLGPADEDDDDLDDESDDLSDRRPSYRDESGSPKRRHWCTTCRSEISFESLGAERVYRVKVYASNGLMTVGAWAACWSEMERVDVEIEPIVADAELLRELNQLRALQQHEALREQEEKAGASAAAAAVAALEIESDDHDNHEKPANHVERKEVAQSPAFVRQSRPATPSADLLATPLRDSSASKHINTTSRRSTDSERRQREAEERLREIYGETPPQARPFASSASSSRGLDTSSFSGVPETTMFETTQDLDGDHSLFEQAPPSPSTEGYGRREKRLSHQSSTSRHGGHIDEAGEAASFGFTAHPHQPQTPYDSASLLELLVAAGKVFIRDRKHVAITVLSILVILLASLRAPSAEGADMTAAVPLGRSNSVVHQVPVPHLDAGYKRPAGQNEPAVVVGPMMKKAASFVLRDTLVETVTEKMTVKVFETVTATATFTAISAATTNEGATTTAVSDLSMTETINAVTAEALDIAESVESALVAADKEPLTTTPALSLTAMEEAKVLFVATCASGASAEPSPAYENESNPIES</sequence>
<accession>A0ABP0D7P1</accession>
<evidence type="ECO:0000256" key="1">
    <source>
        <dbReference type="SAM" id="MobiDB-lite"/>
    </source>
</evidence>
<organism evidence="2 3">
    <name type="scientific">Sporothrix epigloea</name>
    <dbReference type="NCBI Taxonomy" id="1892477"/>
    <lineage>
        <taxon>Eukaryota</taxon>
        <taxon>Fungi</taxon>
        <taxon>Dikarya</taxon>
        <taxon>Ascomycota</taxon>
        <taxon>Pezizomycotina</taxon>
        <taxon>Sordariomycetes</taxon>
        <taxon>Sordariomycetidae</taxon>
        <taxon>Ophiostomatales</taxon>
        <taxon>Ophiostomataceae</taxon>
        <taxon>Sporothrix</taxon>
    </lineage>
</organism>
<evidence type="ECO:0000313" key="3">
    <source>
        <dbReference type="Proteomes" id="UP001642502"/>
    </source>
</evidence>
<proteinExistence type="predicted"/>
<gene>
    <name evidence="2" type="ORF">SEPCBS119000_000884</name>
</gene>
<feature type="region of interest" description="Disordered" evidence="1">
    <location>
        <begin position="1"/>
        <end position="43"/>
    </location>
</feature>
<feature type="compositionally biased region" description="Acidic residues" evidence="1">
    <location>
        <begin position="560"/>
        <end position="572"/>
    </location>
</feature>
<feature type="region of interest" description="Disordered" evidence="1">
    <location>
        <begin position="213"/>
        <end position="269"/>
    </location>
</feature>
<feature type="compositionally biased region" description="Polar residues" evidence="1">
    <location>
        <begin position="732"/>
        <end position="741"/>
    </location>
</feature>
<feature type="region of interest" description="Disordered" evidence="1">
    <location>
        <begin position="560"/>
        <end position="589"/>
    </location>
</feature>
<feature type="compositionally biased region" description="Acidic residues" evidence="1">
    <location>
        <begin position="21"/>
        <end position="35"/>
    </location>
</feature>
<comment type="caution">
    <text evidence="2">The sequence shown here is derived from an EMBL/GenBank/DDBJ whole genome shotgun (WGS) entry which is preliminary data.</text>
</comment>
<feature type="region of interest" description="Disordered" evidence="1">
    <location>
        <begin position="383"/>
        <end position="429"/>
    </location>
</feature>
<feature type="region of interest" description="Disordered" evidence="1">
    <location>
        <begin position="691"/>
        <end position="844"/>
    </location>
</feature>
<feature type="compositionally biased region" description="Basic and acidic residues" evidence="1">
    <location>
        <begin position="68"/>
        <end position="77"/>
    </location>
</feature>
<feature type="compositionally biased region" description="Acidic residues" evidence="1">
    <location>
        <begin position="114"/>
        <end position="130"/>
    </location>
</feature>
<reference evidence="2 3" key="1">
    <citation type="submission" date="2024-01" db="EMBL/GenBank/DDBJ databases">
        <authorList>
            <person name="Allen C."/>
            <person name="Tagirdzhanova G."/>
        </authorList>
    </citation>
    <scope>NUCLEOTIDE SEQUENCE [LARGE SCALE GENOMIC DNA]</scope>
    <source>
        <strain evidence="2 3">CBS 119000</strain>
    </source>
</reference>
<dbReference type="EMBL" id="CAWUON010000006">
    <property type="protein sequence ID" value="CAK7264233.1"/>
    <property type="molecule type" value="Genomic_DNA"/>
</dbReference>
<keyword evidence="3" id="KW-1185">Reference proteome</keyword>